<feature type="compositionally biased region" description="Gly residues" evidence="6">
    <location>
        <begin position="701"/>
        <end position="714"/>
    </location>
</feature>
<feature type="compositionally biased region" description="Polar residues" evidence="6">
    <location>
        <begin position="395"/>
        <end position="406"/>
    </location>
</feature>
<dbReference type="GO" id="GO:0003677">
    <property type="term" value="F:DNA binding"/>
    <property type="evidence" value="ECO:0007669"/>
    <property type="project" value="TreeGrafter"/>
</dbReference>
<dbReference type="PANTHER" id="PTHR15138">
    <property type="entry name" value="TRANSCRIPTION INITIATION FACTOR TFIID SUBUNIT 4"/>
    <property type="match status" value="1"/>
</dbReference>
<feature type="compositionally biased region" description="Polar residues" evidence="6">
    <location>
        <begin position="1"/>
        <end position="13"/>
    </location>
</feature>
<dbReference type="PANTHER" id="PTHR15138:SF14">
    <property type="entry name" value="TRANSCRIPTION INITIATION FACTOR TFIID SUBUNIT 4"/>
    <property type="match status" value="1"/>
</dbReference>
<keyword evidence="3" id="KW-0805">Transcription regulation</keyword>
<feature type="compositionally biased region" description="Polar residues" evidence="6">
    <location>
        <begin position="666"/>
        <end position="680"/>
    </location>
</feature>
<dbReference type="InterPro" id="IPR045144">
    <property type="entry name" value="TAF4"/>
</dbReference>
<feature type="domain" description="RST" evidence="7">
    <location>
        <begin position="109"/>
        <end position="180"/>
    </location>
</feature>
<feature type="compositionally biased region" description="Polar residues" evidence="6">
    <location>
        <begin position="42"/>
        <end position="63"/>
    </location>
</feature>
<dbReference type="Pfam" id="PF05236">
    <property type="entry name" value="TAF4"/>
    <property type="match status" value="1"/>
</dbReference>
<feature type="region of interest" description="Disordered" evidence="6">
    <location>
        <begin position="83"/>
        <end position="110"/>
    </location>
</feature>
<feature type="region of interest" description="Disordered" evidence="6">
    <location>
        <begin position="1"/>
        <end position="63"/>
    </location>
</feature>
<evidence type="ECO:0000256" key="3">
    <source>
        <dbReference type="ARBA" id="ARBA00023015"/>
    </source>
</evidence>
<dbReference type="GO" id="GO:0006367">
    <property type="term" value="P:transcription initiation at RNA polymerase II promoter"/>
    <property type="evidence" value="ECO:0007669"/>
    <property type="project" value="TreeGrafter"/>
</dbReference>
<gene>
    <name evidence="8" type="ORF">EJB05_01546</name>
</gene>
<dbReference type="Pfam" id="PF12174">
    <property type="entry name" value="RST"/>
    <property type="match status" value="1"/>
</dbReference>
<dbReference type="Proteomes" id="UP000324897">
    <property type="component" value="Chromosome 6"/>
</dbReference>
<evidence type="ECO:0000256" key="6">
    <source>
        <dbReference type="SAM" id="MobiDB-lite"/>
    </source>
</evidence>
<feature type="compositionally biased region" description="Basic and acidic residues" evidence="6">
    <location>
        <begin position="575"/>
        <end position="595"/>
    </location>
</feature>
<evidence type="ECO:0000259" key="7">
    <source>
        <dbReference type="PROSITE" id="PS51879"/>
    </source>
</evidence>
<feature type="compositionally biased region" description="Basic and acidic residues" evidence="6">
    <location>
        <begin position="603"/>
        <end position="627"/>
    </location>
</feature>
<feature type="region of interest" description="Disordered" evidence="6">
    <location>
        <begin position="575"/>
        <end position="627"/>
    </location>
</feature>
<organism evidence="8 9">
    <name type="scientific">Eragrostis curvula</name>
    <name type="common">weeping love grass</name>
    <dbReference type="NCBI Taxonomy" id="38414"/>
    <lineage>
        <taxon>Eukaryota</taxon>
        <taxon>Viridiplantae</taxon>
        <taxon>Streptophyta</taxon>
        <taxon>Embryophyta</taxon>
        <taxon>Tracheophyta</taxon>
        <taxon>Spermatophyta</taxon>
        <taxon>Magnoliopsida</taxon>
        <taxon>Liliopsida</taxon>
        <taxon>Poales</taxon>
        <taxon>Poaceae</taxon>
        <taxon>PACMAD clade</taxon>
        <taxon>Chloridoideae</taxon>
        <taxon>Eragrostideae</taxon>
        <taxon>Eragrostidinae</taxon>
        <taxon>Eragrostis</taxon>
    </lineage>
</organism>
<feature type="region of interest" description="Disordered" evidence="6">
    <location>
        <begin position="181"/>
        <end position="334"/>
    </location>
</feature>
<evidence type="ECO:0000313" key="8">
    <source>
        <dbReference type="EMBL" id="TVU50184.1"/>
    </source>
</evidence>
<keyword evidence="4" id="KW-0804">Transcription</keyword>
<feature type="compositionally biased region" description="Low complexity" evidence="6">
    <location>
        <begin position="289"/>
        <end position="301"/>
    </location>
</feature>
<keyword evidence="9" id="KW-1185">Reference proteome</keyword>
<feature type="region of interest" description="Disordered" evidence="6">
    <location>
        <begin position="364"/>
        <end position="447"/>
    </location>
</feature>
<dbReference type="PROSITE" id="PS51879">
    <property type="entry name" value="RST"/>
    <property type="match status" value="1"/>
</dbReference>
<comment type="subcellular location">
    <subcellularLocation>
        <location evidence="1">Nucleus</location>
    </subcellularLocation>
</comment>
<evidence type="ECO:0000256" key="4">
    <source>
        <dbReference type="ARBA" id="ARBA00023163"/>
    </source>
</evidence>
<name>A0A5J9WS87_9POAL</name>
<comment type="caution">
    <text evidence="8">The sequence shown here is derived from an EMBL/GenBank/DDBJ whole genome shotgun (WGS) entry which is preliminary data.</text>
</comment>
<dbReference type="CDD" id="cd08045">
    <property type="entry name" value="HFD_TAF4"/>
    <property type="match status" value="1"/>
</dbReference>
<evidence type="ECO:0000313" key="9">
    <source>
        <dbReference type="Proteomes" id="UP000324897"/>
    </source>
</evidence>
<evidence type="ECO:0000256" key="1">
    <source>
        <dbReference type="ARBA" id="ARBA00004123"/>
    </source>
</evidence>
<dbReference type="GO" id="GO:0016251">
    <property type="term" value="F:RNA polymerase II general transcription initiation factor activity"/>
    <property type="evidence" value="ECO:0007669"/>
    <property type="project" value="TreeGrafter"/>
</dbReference>
<sequence length="755" mass="82158">MSEATVGQLQTTEQDGGAQASQLAGQQHVKVEQSVKVEQDNSHQQQEQPQLENKLQQAETNSFQLAEKETGYFGQQSFASSSVDVAQPSADQQNVNQTVPQQAPAGGQDARKGPSIPFNLLIPILQAHLDRDKDMQLQTVWAKLRRNEVHKDDFLRVIRNIVGDQMLKQAAHKVFMQMQAQEKRNNQANQSQHSLFSQASAQQVPSGGSVQSHDQHVRPPALPNQGQKSQVSSSPRAFAPSLGSQAPNNIHYLAHANPNQNPDAKGANPMLNQAPRPNSAGSLQTRNLQQQPMQFQQTSQQLYGASNPSAQAHPRSITGSIPPRPLSSVPEAQPSMHAHGMVPAKLGTPPAHPTMQHNLVRPMQQKKGVKTNAPAPTVNAKQDSESAGKARVAGTGNSSAKTQGKQATGGAKGNKKSGGQKKALDAAGSAQPPSSKKQKTAGAFQEQSIDQLNDVTAVSGVNLREEEEQLLSAPKEESLATEAARRIAQEEEEKLFLRKGPLLKKLAEITLKYDLKNISGDVDHCLSMCVEERLCRFISTLVRVSKQRIDSEKTGHRLVITSDVGRQILMMNQKAKEEWDKKQAEEADKNKKQTEADGSGGAELEKEKEESRQKNVKPNKEEDDKMRTTAANVAARQAVGGSDMLSKWQLMAEQARQKREGLDVGASSQPGRGPSGTQSMFGKGPGDRQDGLKRSHSAAFGSGGMKRPGRGGFIGPQRTICIKDVINVLEREPQMTKSRLIYRLYERLPGDSTAD</sequence>
<feature type="compositionally biased region" description="Polar residues" evidence="6">
    <location>
        <begin position="275"/>
        <end position="288"/>
    </location>
</feature>
<comment type="similarity">
    <text evidence="2">Belongs to the TAF4 family.</text>
</comment>
<dbReference type="InterPro" id="IPR007900">
    <property type="entry name" value="TAF4_C"/>
</dbReference>
<protein>
    <recommendedName>
        <fullName evidence="7">RST domain-containing protein</fullName>
    </recommendedName>
</protein>
<feature type="compositionally biased region" description="Polar residues" evidence="6">
    <location>
        <begin position="186"/>
        <end position="212"/>
    </location>
</feature>
<reference evidence="8 9" key="1">
    <citation type="journal article" date="2019" name="Sci. Rep.">
        <title>A high-quality genome of Eragrostis curvula grass provides insights into Poaceae evolution and supports new strategies to enhance forage quality.</title>
        <authorList>
            <person name="Carballo J."/>
            <person name="Santos B.A.C.M."/>
            <person name="Zappacosta D."/>
            <person name="Garbus I."/>
            <person name="Selva J.P."/>
            <person name="Gallo C.A."/>
            <person name="Diaz A."/>
            <person name="Albertini E."/>
            <person name="Caccamo M."/>
            <person name="Echenique V."/>
        </authorList>
    </citation>
    <scope>NUCLEOTIDE SEQUENCE [LARGE SCALE GENOMIC DNA]</scope>
    <source>
        <strain evidence="9">cv. Victoria</strain>
        <tissue evidence="8">Leaf</tissue>
    </source>
</reference>
<feature type="compositionally biased region" description="Low complexity" evidence="6">
    <location>
        <begin position="14"/>
        <end position="27"/>
    </location>
</feature>
<keyword evidence="5" id="KW-0539">Nucleus</keyword>
<accession>A0A5J9WS87</accession>
<feature type="region of interest" description="Disordered" evidence="6">
    <location>
        <begin position="652"/>
        <end position="714"/>
    </location>
</feature>
<evidence type="ECO:0000256" key="2">
    <source>
        <dbReference type="ARBA" id="ARBA00006178"/>
    </source>
</evidence>
<dbReference type="OrthoDB" id="21060at2759"/>
<feature type="compositionally biased region" description="Polar residues" evidence="6">
    <location>
        <begin position="224"/>
        <end position="235"/>
    </location>
</feature>
<dbReference type="Gramene" id="TVU50184">
    <property type="protein sequence ID" value="TVU50184"/>
    <property type="gene ID" value="EJB05_01546"/>
</dbReference>
<proteinExistence type="inferred from homology"/>
<dbReference type="GO" id="GO:0005669">
    <property type="term" value="C:transcription factor TFIID complex"/>
    <property type="evidence" value="ECO:0007669"/>
    <property type="project" value="InterPro"/>
</dbReference>
<dbReference type="InterPro" id="IPR022003">
    <property type="entry name" value="RST"/>
</dbReference>
<dbReference type="AlphaFoldDB" id="A0A5J9WS87"/>
<feature type="compositionally biased region" description="Basic and acidic residues" evidence="6">
    <location>
        <begin position="29"/>
        <end position="41"/>
    </location>
</feature>
<dbReference type="EMBL" id="RWGY01000002">
    <property type="protein sequence ID" value="TVU50184.1"/>
    <property type="molecule type" value="Genomic_DNA"/>
</dbReference>
<feature type="compositionally biased region" description="Polar residues" evidence="6">
    <location>
        <begin position="83"/>
        <end position="101"/>
    </location>
</feature>
<evidence type="ECO:0000256" key="5">
    <source>
        <dbReference type="ARBA" id="ARBA00023242"/>
    </source>
</evidence>